<dbReference type="Proteomes" id="UP000266841">
    <property type="component" value="Unassembled WGS sequence"/>
</dbReference>
<reference evidence="1 2" key="1">
    <citation type="journal article" date="2012" name="Genome Biol.">
        <title>Genome and low-iron response of an oceanic diatom adapted to chronic iron limitation.</title>
        <authorList>
            <person name="Lommer M."/>
            <person name="Specht M."/>
            <person name="Roy A.S."/>
            <person name="Kraemer L."/>
            <person name="Andreson R."/>
            <person name="Gutowska M.A."/>
            <person name="Wolf J."/>
            <person name="Bergner S.V."/>
            <person name="Schilhabel M.B."/>
            <person name="Klostermeier U.C."/>
            <person name="Beiko R.G."/>
            <person name="Rosenstiel P."/>
            <person name="Hippler M."/>
            <person name="Laroche J."/>
        </authorList>
    </citation>
    <scope>NUCLEOTIDE SEQUENCE [LARGE SCALE GENOMIC DNA]</scope>
    <source>
        <strain evidence="1 2">CCMP1005</strain>
    </source>
</reference>
<accession>K0TQJ4</accession>
<sequence>MFLPSQSPHVLMTYGPVLPLAGRVALQVGFRSLSVNVGDNEGKLPTYVKGFIASSRIKARLFRPLELDCHTVLEITDDNDDFMRSRDIEEEHMGFNYLTPAPFWINARNPTD</sequence>
<keyword evidence="2" id="KW-1185">Reference proteome</keyword>
<feature type="non-terminal residue" evidence="1">
    <location>
        <position position="112"/>
    </location>
</feature>
<dbReference type="EMBL" id="AGNL01002501">
    <property type="protein sequence ID" value="EJK76152.1"/>
    <property type="molecule type" value="Genomic_DNA"/>
</dbReference>
<proteinExistence type="predicted"/>
<evidence type="ECO:0000313" key="1">
    <source>
        <dbReference type="EMBL" id="EJK76152.1"/>
    </source>
</evidence>
<protein>
    <submittedName>
        <fullName evidence="1">Uncharacterized protein</fullName>
    </submittedName>
</protein>
<evidence type="ECO:0000313" key="2">
    <source>
        <dbReference type="Proteomes" id="UP000266841"/>
    </source>
</evidence>
<organism evidence="1 2">
    <name type="scientific">Thalassiosira oceanica</name>
    <name type="common">Marine diatom</name>
    <dbReference type="NCBI Taxonomy" id="159749"/>
    <lineage>
        <taxon>Eukaryota</taxon>
        <taxon>Sar</taxon>
        <taxon>Stramenopiles</taxon>
        <taxon>Ochrophyta</taxon>
        <taxon>Bacillariophyta</taxon>
        <taxon>Coscinodiscophyceae</taxon>
        <taxon>Thalassiosirophycidae</taxon>
        <taxon>Thalassiosirales</taxon>
        <taxon>Thalassiosiraceae</taxon>
        <taxon>Thalassiosira</taxon>
    </lineage>
</organism>
<gene>
    <name evidence="1" type="ORF">THAOC_02102</name>
</gene>
<dbReference type="AlphaFoldDB" id="K0TQJ4"/>
<name>K0TQJ4_THAOC</name>
<comment type="caution">
    <text evidence="1">The sequence shown here is derived from an EMBL/GenBank/DDBJ whole genome shotgun (WGS) entry which is preliminary data.</text>
</comment>